<dbReference type="Proteomes" id="UP000429607">
    <property type="component" value="Unassembled WGS sequence"/>
</dbReference>
<evidence type="ECO:0000313" key="6">
    <source>
        <dbReference type="Proteomes" id="UP000434957"/>
    </source>
</evidence>
<dbReference type="EMBL" id="QXFT01003110">
    <property type="protein sequence ID" value="KAE9289218.1"/>
    <property type="molecule type" value="Genomic_DNA"/>
</dbReference>
<sequence length="53" mass="5425">MRSELVLYSTKNSARILSASLSLLAPLVTDAPSPGATQPLLPTTSPSGDTVQA</sequence>
<name>A0A6A4CJ27_9STRA</name>
<dbReference type="EMBL" id="QXFU01002995">
    <property type="protein sequence ID" value="KAE8979412.1"/>
    <property type="molecule type" value="Genomic_DNA"/>
</dbReference>
<dbReference type="AlphaFoldDB" id="A0A6A4CJ27"/>
<dbReference type="Proteomes" id="UP000435112">
    <property type="component" value="Unassembled WGS sequence"/>
</dbReference>
<evidence type="ECO:0000256" key="1">
    <source>
        <dbReference type="SAM" id="MobiDB-lite"/>
    </source>
</evidence>
<gene>
    <name evidence="3" type="ORF">PR001_g24333</name>
    <name evidence="2" type="ORF">PR002_g24420</name>
    <name evidence="4" type="ORF">PR003_g25612</name>
</gene>
<evidence type="ECO:0000313" key="7">
    <source>
        <dbReference type="Proteomes" id="UP000435112"/>
    </source>
</evidence>
<organism evidence="4 6">
    <name type="scientific">Phytophthora rubi</name>
    <dbReference type="NCBI Taxonomy" id="129364"/>
    <lineage>
        <taxon>Eukaryota</taxon>
        <taxon>Sar</taxon>
        <taxon>Stramenopiles</taxon>
        <taxon>Oomycota</taxon>
        <taxon>Peronosporomycetes</taxon>
        <taxon>Peronosporales</taxon>
        <taxon>Peronosporaceae</taxon>
        <taxon>Phytophthora</taxon>
    </lineage>
</organism>
<feature type="compositionally biased region" description="Polar residues" evidence="1">
    <location>
        <begin position="40"/>
        <end position="53"/>
    </location>
</feature>
<evidence type="ECO:0000313" key="3">
    <source>
        <dbReference type="EMBL" id="KAE8980228.1"/>
    </source>
</evidence>
<feature type="region of interest" description="Disordered" evidence="1">
    <location>
        <begin position="31"/>
        <end position="53"/>
    </location>
</feature>
<keyword evidence="6" id="KW-1185">Reference proteome</keyword>
<protein>
    <submittedName>
        <fullName evidence="4">Uncharacterized protein</fullName>
    </submittedName>
</protein>
<dbReference type="Proteomes" id="UP000434957">
    <property type="component" value="Unassembled WGS sequence"/>
</dbReference>
<reference evidence="4 6" key="1">
    <citation type="submission" date="2018-08" db="EMBL/GenBank/DDBJ databases">
        <title>Genomic investigation of the strawberry pathogen Phytophthora fragariae indicates pathogenicity is determined by transcriptional variation in three key races.</title>
        <authorList>
            <person name="Adams T.M."/>
            <person name="Armitage A.D."/>
            <person name="Sobczyk M.K."/>
            <person name="Bates H.J."/>
            <person name="Dunwell J.M."/>
            <person name="Nellist C.F."/>
            <person name="Harrison R.J."/>
        </authorList>
    </citation>
    <scope>NUCLEOTIDE SEQUENCE [LARGE SCALE GENOMIC DNA]</scope>
    <source>
        <strain evidence="3 5">SCRP249</strain>
        <strain evidence="2 7">SCRP324</strain>
        <strain evidence="4 6">SCRP333</strain>
    </source>
</reference>
<accession>A0A6A4CJ27</accession>
<evidence type="ECO:0000313" key="5">
    <source>
        <dbReference type="Proteomes" id="UP000429607"/>
    </source>
</evidence>
<dbReference type="EMBL" id="QXFV01003075">
    <property type="protein sequence ID" value="KAE8980228.1"/>
    <property type="molecule type" value="Genomic_DNA"/>
</dbReference>
<comment type="caution">
    <text evidence="4">The sequence shown here is derived from an EMBL/GenBank/DDBJ whole genome shotgun (WGS) entry which is preliminary data.</text>
</comment>
<proteinExistence type="predicted"/>
<evidence type="ECO:0000313" key="2">
    <source>
        <dbReference type="EMBL" id="KAE8979412.1"/>
    </source>
</evidence>
<evidence type="ECO:0000313" key="4">
    <source>
        <dbReference type="EMBL" id="KAE9289218.1"/>
    </source>
</evidence>